<organism evidence="1 2">
    <name type="scientific">Chitinophaga rhizophila</name>
    <dbReference type="NCBI Taxonomy" id="2866212"/>
    <lineage>
        <taxon>Bacteria</taxon>
        <taxon>Pseudomonadati</taxon>
        <taxon>Bacteroidota</taxon>
        <taxon>Chitinophagia</taxon>
        <taxon>Chitinophagales</taxon>
        <taxon>Chitinophagaceae</taxon>
        <taxon>Chitinophaga</taxon>
    </lineage>
</organism>
<protein>
    <submittedName>
        <fullName evidence="1">Uncharacterized protein</fullName>
    </submittedName>
</protein>
<evidence type="ECO:0000313" key="2">
    <source>
        <dbReference type="Proteomes" id="UP000812961"/>
    </source>
</evidence>
<proteinExistence type="predicted"/>
<keyword evidence="2" id="KW-1185">Reference proteome</keyword>
<reference evidence="1 2" key="1">
    <citation type="submission" date="2021-08" db="EMBL/GenBank/DDBJ databases">
        <title>The genome sequence of Chitinophaga sp. B61.</title>
        <authorList>
            <person name="Zhang X."/>
        </authorList>
    </citation>
    <scope>NUCLEOTIDE SEQUENCE [LARGE SCALE GENOMIC DNA]</scope>
    <source>
        <strain evidence="1 2">B61</strain>
    </source>
</reference>
<comment type="caution">
    <text evidence="1">The sequence shown here is derived from an EMBL/GenBank/DDBJ whole genome shotgun (WGS) entry which is preliminary data.</text>
</comment>
<name>A0ABS7G996_9BACT</name>
<dbReference type="Proteomes" id="UP000812961">
    <property type="component" value="Unassembled WGS sequence"/>
</dbReference>
<evidence type="ECO:0000313" key="1">
    <source>
        <dbReference type="EMBL" id="MBW8683282.1"/>
    </source>
</evidence>
<dbReference type="RefSeq" id="WP_220248505.1">
    <property type="nucleotide sequence ID" value="NZ_JAICCF010000001.1"/>
</dbReference>
<gene>
    <name evidence="1" type="ORF">K1Y79_02960</name>
</gene>
<accession>A0ABS7G996</accession>
<dbReference type="EMBL" id="JAICCF010000001">
    <property type="protein sequence ID" value="MBW8683282.1"/>
    <property type="molecule type" value="Genomic_DNA"/>
</dbReference>
<sequence length="74" mass="8272">MTGNWFGQDLSCDYGFTANQLNGNIAGAKWKTRADRAFAYGYSYDRANRLASAYFTQRNGATESQGLFCDQPKL</sequence>